<keyword evidence="4" id="KW-0443">Lipid metabolism</keyword>
<protein>
    <recommendedName>
        <fullName evidence="3">exo-alpha-sialidase</fullName>
        <ecNumber evidence="3">3.2.1.18</ecNumber>
    </recommendedName>
</protein>
<dbReference type="PANTHER" id="PTHR10628">
    <property type="entry name" value="SIALIDASE"/>
    <property type="match status" value="1"/>
</dbReference>
<keyword evidence="6" id="KW-0378">Hydrolase</keyword>
<evidence type="ECO:0000256" key="5">
    <source>
        <dbReference type="ARBA" id="ARBA00023277"/>
    </source>
</evidence>
<dbReference type="PANTHER" id="PTHR10628:SF23">
    <property type="entry name" value="SIALIDASE-3"/>
    <property type="match status" value="1"/>
</dbReference>
<organism evidence="8 9">
    <name type="scientific">Oryzias latipes</name>
    <name type="common">Japanese rice fish</name>
    <name type="synonym">Japanese killifish</name>
    <dbReference type="NCBI Taxonomy" id="8090"/>
    <lineage>
        <taxon>Eukaryota</taxon>
        <taxon>Metazoa</taxon>
        <taxon>Chordata</taxon>
        <taxon>Craniata</taxon>
        <taxon>Vertebrata</taxon>
        <taxon>Euteleostomi</taxon>
        <taxon>Actinopterygii</taxon>
        <taxon>Neopterygii</taxon>
        <taxon>Teleostei</taxon>
        <taxon>Neoteleostei</taxon>
        <taxon>Acanthomorphata</taxon>
        <taxon>Ovalentaria</taxon>
        <taxon>Atherinomorphae</taxon>
        <taxon>Beloniformes</taxon>
        <taxon>Adrianichthyidae</taxon>
        <taxon>Oryziinae</taxon>
        <taxon>Oryzias</taxon>
    </lineage>
</organism>
<keyword evidence="4" id="KW-0442">Lipid degradation</keyword>
<comment type="catalytic activity">
    <reaction evidence="1">
        <text>Hydrolysis of alpha-(2-&gt;3)-, alpha-(2-&gt;6)-, alpha-(2-&gt;8)- glycosidic linkages of terminal sialic acid residues in oligosaccharides, glycoproteins, glycolipids, colominic acid and synthetic substrates.</text>
        <dbReference type="EC" id="3.2.1.18"/>
    </reaction>
</comment>
<evidence type="ECO:0000313" key="8">
    <source>
        <dbReference type="Ensembl" id="ENSORLP00015023894.1"/>
    </source>
</evidence>
<dbReference type="InterPro" id="IPR011040">
    <property type="entry name" value="Sialidase"/>
</dbReference>
<evidence type="ECO:0000256" key="2">
    <source>
        <dbReference type="ARBA" id="ARBA00009348"/>
    </source>
</evidence>
<dbReference type="GO" id="GO:0004308">
    <property type="term" value="F:exo-alpha-sialidase activity"/>
    <property type="evidence" value="ECO:0007669"/>
    <property type="project" value="UniProtKB-EC"/>
</dbReference>
<dbReference type="Pfam" id="PF13088">
    <property type="entry name" value="BNR_2"/>
    <property type="match status" value="1"/>
</dbReference>
<dbReference type="InterPro" id="IPR026856">
    <property type="entry name" value="Sialidase_fam"/>
</dbReference>
<dbReference type="CDD" id="cd15482">
    <property type="entry name" value="Sialidase_non-viral"/>
    <property type="match status" value="1"/>
</dbReference>
<dbReference type="GO" id="GO:0016042">
    <property type="term" value="P:lipid catabolic process"/>
    <property type="evidence" value="ECO:0007669"/>
    <property type="project" value="UniProtKB-KW"/>
</dbReference>
<reference evidence="8" key="3">
    <citation type="submission" date="2025-08" db="UniProtKB">
        <authorList>
            <consortium name="Ensembl"/>
        </authorList>
    </citation>
    <scope>IDENTIFICATION</scope>
    <source>
        <strain evidence="8">HSOK</strain>
    </source>
</reference>
<dbReference type="Gene3D" id="2.120.10.10">
    <property type="match status" value="1"/>
</dbReference>
<dbReference type="InterPro" id="IPR036278">
    <property type="entry name" value="Sialidase_sf"/>
</dbReference>
<dbReference type="SUPFAM" id="SSF50939">
    <property type="entry name" value="Sialidases"/>
    <property type="match status" value="1"/>
</dbReference>
<reference evidence="8 9" key="2">
    <citation type="submission" date="2017-04" db="EMBL/GenBank/DDBJ databases">
        <title>CpG methylation of centromeres and impact of large insertions on vertebrate speciation.</title>
        <authorList>
            <person name="Ichikawa K."/>
            <person name="Yoshimura J."/>
            <person name="Morishita S."/>
        </authorList>
    </citation>
    <scope>NUCLEOTIDE SEQUENCE</scope>
    <source>
        <strain evidence="8 9">HSOK</strain>
    </source>
</reference>
<evidence type="ECO:0000256" key="3">
    <source>
        <dbReference type="ARBA" id="ARBA00012733"/>
    </source>
</evidence>
<reference evidence="8" key="4">
    <citation type="submission" date="2025-09" db="UniProtKB">
        <authorList>
            <consortium name="Ensembl"/>
        </authorList>
    </citation>
    <scope>IDENTIFICATION</scope>
    <source>
        <strain evidence="8">HSOK</strain>
    </source>
</reference>
<comment type="similarity">
    <text evidence="2">Belongs to the glycosyl hydrolase 33 family.</text>
</comment>
<dbReference type="FunFam" id="2.120.10.10:FF:000011">
    <property type="entry name" value="Sialidase 3b"/>
    <property type="match status" value="1"/>
</dbReference>
<evidence type="ECO:0000256" key="1">
    <source>
        <dbReference type="ARBA" id="ARBA00000427"/>
    </source>
</evidence>
<evidence type="ECO:0000256" key="4">
    <source>
        <dbReference type="ARBA" id="ARBA00022963"/>
    </source>
</evidence>
<evidence type="ECO:0000313" key="9">
    <source>
        <dbReference type="Proteomes" id="UP000265200"/>
    </source>
</evidence>
<name>A0A3P9IV97_ORYLA</name>
<feature type="domain" description="Sialidase" evidence="7">
    <location>
        <begin position="82"/>
        <end position="366"/>
    </location>
</feature>
<reference key="1">
    <citation type="journal article" date="2007" name="Nature">
        <title>The medaka draft genome and insights into vertebrate genome evolution.</title>
        <authorList>
            <person name="Kasahara M."/>
            <person name="Naruse K."/>
            <person name="Sasaki S."/>
            <person name="Nakatani Y."/>
            <person name="Qu W."/>
            <person name="Ahsan B."/>
            <person name="Yamada T."/>
            <person name="Nagayasu Y."/>
            <person name="Doi K."/>
            <person name="Kasai Y."/>
            <person name="Jindo T."/>
            <person name="Kobayashi D."/>
            <person name="Shimada A."/>
            <person name="Toyoda A."/>
            <person name="Kuroki Y."/>
            <person name="Fujiyama A."/>
            <person name="Sasaki T."/>
            <person name="Shimizu A."/>
            <person name="Asakawa S."/>
            <person name="Shimizu N."/>
            <person name="Hashimoto S."/>
            <person name="Yang J."/>
            <person name="Lee Y."/>
            <person name="Matsushima K."/>
            <person name="Sugano S."/>
            <person name="Sakaizumi M."/>
            <person name="Narita T."/>
            <person name="Ohishi K."/>
            <person name="Haga S."/>
            <person name="Ohta F."/>
            <person name="Nomoto H."/>
            <person name="Nogata K."/>
            <person name="Morishita T."/>
            <person name="Endo T."/>
            <person name="Shin-I T."/>
            <person name="Takeda H."/>
            <person name="Morishita S."/>
            <person name="Kohara Y."/>
        </authorList>
    </citation>
    <scope>NUCLEOTIDE SEQUENCE [LARGE SCALE GENOMIC DNA]</scope>
    <source>
        <strain>Hd-rR</strain>
    </source>
</reference>
<evidence type="ECO:0000256" key="6">
    <source>
        <dbReference type="ARBA" id="ARBA00023295"/>
    </source>
</evidence>
<proteinExistence type="inferred from homology"/>
<evidence type="ECO:0000259" key="7">
    <source>
        <dbReference type="Pfam" id="PF13088"/>
    </source>
</evidence>
<dbReference type="EC" id="3.2.1.18" evidence="3"/>
<accession>A0A3P9IV97</accession>
<dbReference type="Proteomes" id="UP000265200">
    <property type="component" value="Chromosome 12"/>
</dbReference>
<dbReference type="Ensembl" id="ENSORLT00015009345.1">
    <property type="protein sequence ID" value="ENSORLP00015023894.1"/>
    <property type="gene ID" value="ENSORLG00015004142.1"/>
</dbReference>
<sequence>MFFDFQKIMANAARDEGRTTVFYSNKEQKEVYRIPSLLYDGDRGVLMAFAERRQTSNDASTEELVMKTGRLLRQEAPPLMSVEWSEAKTVVDMTRLGGYRPMNPCPVYERNSKTLFLVFICVEGTTTESWQRFWGINKARLCYITTKDGGQTWSDVTNLTEKLPQIKKWATFAVGPGHGVQAESGRLIVPAYAYGSCCPSCFCIACFCAVPRALSLYSDDQGGTWQFGQPLETISIECEMAEVSDDGGNRYVYCNARTQGGFRVEALSDDGGDDFVTLPTADKLVETGGGCQGSVVSFPAQVDGGDPGQEPRWLLYSHPSSKDRRTDMGIYLNKSPKDPNSWNSPWIINQGPSGYSDLAYIDGGRFACLMERGTESEVEQIACDIFSYYQINKGLEE</sequence>
<keyword evidence="5" id="KW-0119">Carbohydrate metabolism</keyword>
<keyword evidence="6" id="KW-0326">Glycosidase</keyword>
<dbReference type="AlphaFoldDB" id="A0A3P9IV97"/>